<dbReference type="Proteomes" id="UP000079169">
    <property type="component" value="Unplaced"/>
</dbReference>
<organism evidence="2 3">
    <name type="scientific">Diaphorina citri</name>
    <name type="common">Asian citrus psyllid</name>
    <dbReference type="NCBI Taxonomy" id="121845"/>
    <lineage>
        <taxon>Eukaryota</taxon>
        <taxon>Metazoa</taxon>
        <taxon>Ecdysozoa</taxon>
        <taxon>Arthropoda</taxon>
        <taxon>Hexapoda</taxon>
        <taxon>Insecta</taxon>
        <taxon>Pterygota</taxon>
        <taxon>Neoptera</taxon>
        <taxon>Paraneoptera</taxon>
        <taxon>Hemiptera</taxon>
        <taxon>Sternorrhyncha</taxon>
        <taxon>Psylloidea</taxon>
        <taxon>Psyllidae</taxon>
        <taxon>Diaphorininae</taxon>
        <taxon>Diaphorina</taxon>
    </lineage>
</organism>
<feature type="region of interest" description="Disordered" evidence="1">
    <location>
        <begin position="120"/>
        <end position="160"/>
    </location>
</feature>
<dbReference type="KEGG" id="dci:103507526"/>
<feature type="compositionally biased region" description="Basic residues" evidence="1">
    <location>
        <begin position="124"/>
        <end position="136"/>
    </location>
</feature>
<feature type="compositionally biased region" description="Basic residues" evidence="1">
    <location>
        <begin position="143"/>
        <end position="152"/>
    </location>
</feature>
<evidence type="ECO:0000313" key="2">
    <source>
        <dbReference type="Proteomes" id="UP000079169"/>
    </source>
</evidence>
<dbReference type="PaxDb" id="121845-A0A1S3CZF4"/>
<proteinExistence type="predicted"/>
<evidence type="ECO:0000313" key="4">
    <source>
        <dbReference type="RefSeq" id="XP_026678162.1"/>
    </source>
</evidence>
<evidence type="ECO:0000256" key="1">
    <source>
        <dbReference type="SAM" id="MobiDB-lite"/>
    </source>
</evidence>
<dbReference type="RefSeq" id="XP_008470227.1">
    <property type="nucleotide sequence ID" value="XM_008472005.3"/>
</dbReference>
<protein>
    <submittedName>
        <fullName evidence="3 4">Uncharacterized protein LOC103507526</fullName>
    </submittedName>
</protein>
<keyword evidence="2" id="KW-1185">Reference proteome</keyword>
<dbReference type="GeneID" id="103507526"/>
<dbReference type="RefSeq" id="XP_026678162.1">
    <property type="nucleotide sequence ID" value="XM_026822361.1"/>
</dbReference>
<dbReference type="AlphaFoldDB" id="A0A1S3CZF4"/>
<gene>
    <name evidence="3 4" type="primary">LOC103507526</name>
</gene>
<sequence length="412" mass="47414">MINTVYIIRMTITTQFNSMIYTIVITIQLTAYPTLCVQGQPDTSDPPGISISPLLDSNPSTLDKNSSSQLLSNNSQENLVNASVSSLPLNSSAEYQGSPKLLSPSYVLDNLRTLITDPSSGALVHHRNRRSAHHSSHTPSEGHRKHPKSSTRKKYDWRRDPPPYMWTTDPTRETVRLWSTDGPNPFSFVVYKFDTRERIENYKREMWIMKNRPEDTNLTGPVPLRHPNGTRIKVKRKYSWLGDDPVSNETLFHRKVARQIEEYIIGNESVSSDESVTPGSMEFTKRMRIRTRAKYKGWTYYTTRPNVSWSPDVYVNSPHSDIFYSSEFGPAGSDTIEEYYANSAPKPDYNDSIYHLPDDLTDIPDKPRYREIASRTPPRESEYFYTVKSHYDSHELYNDISVVTKNRPKTPK</sequence>
<reference evidence="3 4" key="1">
    <citation type="submission" date="2025-04" db="UniProtKB">
        <authorList>
            <consortium name="RefSeq"/>
        </authorList>
    </citation>
    <scope>IDENTIFICATION</scope>
</reference>
<name>A0A1S3CZF4_DIACI</name>
<evidence type="ECO:0000313" key="3">
    <source>
        <dbReference type="RefSeq" id="XP_008470227.1"/>
    </source>
</evidence>
<accession>A0A1S3CZF4</accession>